<accession>A0A6A5JWT0</accession>
<dbReference type="OrthoDB" id="2958217at2759"/>
<dbReference type="PANTHER" id="PTHR33112">
    <property type="entry name" value="DOMAIN PROTEIN, PUTATIVE-RELATED"/>
    <property type="match status" value="1"/>
</dbReference>
<evidence type="ECO:0000259" key="1">
    <source>
        <dbReference type="Pfam" id="PF06985"/>
    </source>
</evidence>
<gene>
    <name evidence="2" type="ORF">BDW02DRAFT_484805</name>
</gene>
<dbReference type="Pfam" id="PF06985">
    <property type="entry name" value="HET"/>
    <property type="match status" value="1"/>
</dbReference>
<dbReference type="AlphaFoldDB" id="A0A6A5JWT0"/>
<dbReference type="PANTHER" id="PTHR33112:SF16">
    <property type="entry name" value="HETEROKARYON INCOMPATIBILITY DOMAIN-CONTAINING PROTEIN"/>
    <property type="match status" value="1"/>
</dbReference>
<protein>
    <recommendedName>
        <fullName evidence="1">Heterokaryon incompatibility domain-containing protein</fullName>
    </recommendedName>
</protein>
<organism evidence="2 3">
    <name type="scientific">Decorospora gaudefroyi</name>
    <dbReference type="NCBI Taxonomy" id="184978"/>
    <lineage>
        <taxon>Eukaryota</taxon>
        <taxon>Fungi</taxon>
        <taxon>Dikarya</taxon>
        <taxon>Ascomycota</taxon>
        <taxon>Pezizomycotina</taxon>
        <taxon>Dothideomycetes</taxon>
        <taxon>Pleosporomycetidae</taxon>
        <taxon>Pleosporales</taxon>
        <taxon>Pleosporineae</taxon>
        <taxon>Pleosporaceae</taxon>
        <taxon>Decorospora</taxon>
    </lineage>
</organism>
<feature type="non-terminal residue" evidence="2">
    <location>
        <position position="242"/>
    </location>
</feature>
<feature type="domain" description="Heterokaryon incompatibility" evidence="1">
    <location>
        <begin position="1"/>
        <end position="114"/>
    </location>
</feature>
<feature type="non-terminal residue" evidence="2">
    <location>
        <position position="1"/>
    </location>
</feature>
<evidence type="ECO:0000313" key="2">
    <source>
        <dbReference type="EMBL" id="KAF1828321.1"/>
    </source>
</evidence>
<dbReference type="Proteomes" id="UP000800040">
    <property type="component" value="Unassembled WGS sequence"/>
</dbReference>
<evidence type="ECO:0000313" key="3">
    <source>
        <dbReference type="Proteomes" id="UP000800040"/>
    </source>
</evidence>
<name>A0A6A5JWT0_9PLEO</name>
<dbReference type="EMBL" id="ML975569">
    <property type="protein sequence ID" value="KAF1828321.1"/>
    <property type="molecule type" value="Genomic_DNA"/>
</dbReference>
<keyword evidence="3" id="KW-1185">Reference proteome</keyword>
<reference evidence="2" key="1">
    <citation type="submission" date="2020-01" db="EMBL/GenBank/DDBJ databases">
        <authorList>
            <consortium name="DOE Joint Genome Institute"/>
            <person name="Haridas S."/>
            <person name="Albert R."/>
            <person name="Binder M."/>
            <person name="Bloem J."/>
            <person name="Labutti K."/>
            <person name="Salamov A."/>
            <person name="Andreopoulos B."/>
            <person name="Baker S.E."/>
            <person name="Barry K."/>
            <person name="Bills G."/>
            <person name="Bluhm B.H."/>
            <person name="Cannon C."/>
            <person name="Castanera R."/>
            <person name="Culley D.E."/>
            <person name="Daum C."/>
            <person name="Ezra D."/>
            <person name="Gonzalez J.B."/>
            <person name="Henrissat B."/>
            <person name="Kuo A."/>
            <person name="Liang C."/>
            <person name="Lipzen A."/>
            <person name="Lutzoni F."/>
            <person name="Magnuson J."/>
            <person name="Mondo S."/>
            <person name="Nolan M."/>
            <person name="Ohm R."/>
            <person name="Pangilinan J."/>
            <person name="Park H.-J."/>
            <person name="Ramirez L."/>
            <person name="Alfaro M."/>
            <person name="Sun H."/>
            <person name="Tritt A."/>
            <person name="Yoshinaga Y."/>
            <person name="Zwiers L.-H."/>
            <person name="Turgeon B.G."/>
            <person name="Goodwin S.B."/>
            <person name="Spatafora J.W."/>
            <person name="Crous P.W."/>
            <person name="Grigoriev I.V."/>
        </authorList>
    </citation>
    <scope>NUCLEOTIDE SEQUENCE</scope>
    <source>
        <strain evidence="2">P77</strain>
    </source>
</reference>
<dbReference type="InterPro" id="IPR010730">
    <property type="entry name" value="HET"/>
</dbReference>
<proteinExistence type="predicted"/>
<sequence length="242" mass="27923">FQDAVQICRRLGVSYLWIDSLCIIQDDREDWLEQAKQMGDIYENAITTIAATSSSRSSQGIFGTTERRFMAEEMEGYDGIYIRQQPPHWPSNGVSTLDNSSDWPLLQRGWTYQEIRLSPRTVHFCTQEVIWECAATRKSESGTDDQDFGADFEAGDYHEDIHCGYIPYSVLEQNDLRGLWWRTVLEYSGRNLTYESDKMPALAALAQRMLHLRGNDRYVAGLWEQTLVQDLTWMKNKPAKGT</sequence>